<dbReference type="InterPro" id="IPR053151">
    <property type="entry name" value="RNase_H-like"/>
</dbReference>
<evidence type="ECO:0000256" key="1">
    <source>
        <dbReference type="SAM" id="SignalP"/>
    </source>
</evidence>
<dbReference type="Proteomes" id="UP000826656">
    <property type="component" value="Unassembled WGS sequence"/>
</dbReference>
<sequence length="275" mass="31848">MWTSNIPFKISFLTWRLWQGEAAQLIWKHFGRPLGIRAHRGTIRHLIDIWWNQKTTNEIHKMIIIVICWEIWKQNCECKYRERKKFSVHIMIKQAERNILSAMSQAFPSNSLTLPWISFCDTLLRLRPCPKSIIACWKFPTAGTLKLNTDGSFISTNESVGMGGVLRNEKGDFVLAFSCPIRCASNLEAEAMAAKHGMNICYQKNHSNFILELDSLAIAEMINEGKCCNFKLNLIIEELQQLKKHANVKVKHCFREANEWGLKVHSNWTRAKCLQ</sequence>
<dbReference type="PANTHER" id="PTHR47723:SF19">
    <property type="entry name" value="POLYNUCLEOTIDYL TRANSFERASE, RIBONUCLEASE H-LIKE SUPERFAMILY PROTEIN"/>
    <property type="match status" value="1"/>
</dbReference>
<name>A0ABQ7VDD7_SOLTU</name>
<dbReference type="PANTHER" id="PTHR47723">
    <property type="entry name" value="OS05G0353850 PROTEIN"/>
    <property type="match status" value="1"/>
</dbReference>
<reference evidence="3 4" key="1">
    <citation type="journal article" date="2021" name="bioRxiv">
        <title>Chromosome-scale and haplotype-resolved genome assembly of a tetraploid potato cultivar.</title>
        <authorList>
            <person name="Sun H."/>
            <person name="Jiao W.-B."/>
            <person name="Krause K."/>
            <person name="Campoy J.A."/>
            <person name="Goel M."/>
            <person name="Folz-Donahue K."/>
            <person name="Kukat C."/>
            <person name="Huettel B."/>
            <person name="Schneeberger K."/>
        </authorList>
    </citation>
    <scope>NUCLEOTIDE SEQUENCE [LARGE SCALE GENOMIC DNA]</scope>
    <source>
        <strain evidence="3">SolTubOtavaFocal</strain>
        <tissue evidence="3">Leaves</tissue>
    </source>
</reference>
<proteinExistence type="predicted"/>
<dbReference type="InterPro" id="IPR044730">
    <property type="entry name" value="RNase_H-like_dom_plant"/>
</dbReference>
<dbReference type="CDD" id="cd06222">
    <property type="entry name" value="RNase_H_like"/>
    <property type="match status" value="1"/>
</dbReference>
<dbReference type="InterPro" id="IPR002156">
    <property type="entry name" value="RNaseH_domain"/>
</dbReference>
<dbReference type="Gene3D" id="3.30.420.10">
    <property type="entry name" value="Ribonuclease H-like superfamily/Ribonuclease H"/>
    <property type="match status" value="1"/>
</dbReference>
<feature type="chain" id="PRO_5045513879" description="RNase H type-1 domain-containing protein" evidence="1">
    <location>
        <begin position="23"/>
        <end position="275"/>
    </location>
</feature>
<dbReference type="InterPro" id="IPR036397">
    <property type="entry name" value="RNaseH_sf"/>
</dbReference>
<dbReference type="InterPro" id="IPR012337">
    <property type="entry name" value="RNaseH-like_sf"/>
</dbReference>
<keyword evidence="1" id="KW-0732">Signal</keyword>
<dbReference type="EMBL" id="JAIVGD010000013">
    <property type="protein sequence ID" value="KAH0761317.1"/>
    <property type="molecule type" value="Genomic_DNA"/>
</dbReference>
<dbReference type="Pfam" id="PF13456">
    <property type="entry name" value="RVT_3"/>
    <property type="match status" value="1"/>
</dbReference>
<comment type="caution">
    <text evidence="3">The sequence shown here is derived from an EMBL/GenBank/DDBJ whole genome shotgun (WGS) entry which is preliminary data.</text>
</comment>
<evidence type="ECO:0000313" key="4">
    <source>
        <dbReference type="Proteomes" id="UP000826656"/>
    </source>
</evidence>
<feature type="domain" description="RNase H type-1" evidence="2">
    <location>
        <begin position="148"/>
        <end position="259"/>
    </location>
</feature>
<accession>A0ABQ7VDD7</accession>
<keyword evidence="4" id="KW-1185">Reference proteome</keyword>
<feature type="signal peptide" evidence="1">
    <location>
        <begin position="1"/>
        <end position="22"/>
    </location>
</feature>
<evidence type="ECO:0000313" key="3">
    <source>
        <dbReference type="EMBL" id="KAH0761317.1"/>
    </source>
</evidence>
<dbReference type="SUPFAM" id="SSF53098">
    <property type="entry name" value="Ribonuclease H-like"/>
    <property type="match status" value="1"/>
</dbReference>
<protein>
    <recommendedName>
        <fullName evidence="2">RNase H type-1 domain-containing protein</fullName>
    </recommendedName>
</protein>
<evidence type="ECO:0000259" key="2">
    <source>
        <dbReference type="Pfam" id="PF13456"/>
    </source>
</evidence>
<organism evidence="3 4">
    <name type="scientific">Solanum tuberosum</name>
    <name type="common">Potato</name>
    <dbReference type="NCBI Taxonomy" id="4113"/>
    <lineage>
        <taxon>Eukaryota</taxon>
        <taxon>Viridiplantae</taxon>
        <taxon>Streptophyta</taxon>
        <taxon>Embryophyta</taxon>
        <taxon>Tracheophyta</taxon>
        <taxon>Spermatophyta</taxon>
        <taxon>Magnoliopsida</taxon>
        <taxon>eudicotyledons</taxon>
        <taxon>Gunneridae</taxon>
        <taxon>Pentapetalae</taxon>
        <taxon>asterids</taxon>
        <taxon>lamiids</taxon>
        <taxon>Solanales</taxon>
        <taxon>Solanaceae</taxon>
        <taxon>Solanoideae</taxon>
        <taxon>Solaneae</taxon>
        <taxon>Solanum</taxon>
    </lineage>
</organism>
<gene>
    <name evidence="3" type="ORF">KY290_017390</name>
</gene>